<comment type="function">
    <text evidence="17">DNA polymerase II participates in chromosomal DNA replication.</text>
</comment>
<dbReference type="GO" id="GO:0008622">
    <property type="term" value="C:epsilon DNA polymerase complex"/>
    <property type="evidence" value="ECO:0007669"/>
    <property type="project" value="InterPro"/>
</dbReference>
<dbReference type="InterPro" id="IPR029703">
    <property type="entry name" value="POL2"/>
</dbReference>
<dbReference type="STRING" id="56484.A0A1Y2FK92"/>
<dbReference type="SMART" id="SM01159">
    <property type="entry name" value="DUF1744"/>
    <property type="match status" value="1"/>
</dbReference>
<dbReference type="GO" id="GO:0008270">
    <property type="term" value="F:zinc ion binding"/>
    <property type="evidence" value="ECO:0007669"/>
    <property type="project" value="UniProtKB-KW"/>
</dbReference>
<dbReference type="InterPro" id="IPR043502">
    <property type="entry name" value="DNA/RNA_pol_sf"/>
</dbReference>
<keyword evidence="7 17" id="KW-0235">DNA replication</keyword>
<keyword evidence="4 17" id="KW-0004">4Fe-4S</keyword>
<evidence type="ECO:0000313" key="21">
    <source>
        <dbReference type="Proteomes" id="UP000193685"/>
    </source>
</evidence>
<dbReference type="Pfam" id="PF08490">
    <property type="entry name" value="DUF1744"/>
    <property type="match status" value="1"/>
</dbReference>
<dbReference type="GO" id="GO:0000278">
    <property type="term" value="P:mitotic cell cycle"/>
    <property type="evidence" value="ECO:0007669"/>
    <property type="project" value="TreeGrafter"/>
</dbReference>
<evidence type="ECO:0000256" key="11">
    <source>
        <dbReference type="ARBA" id="ARBA00022932"/>
    </source>
</evidence>
<comment type="subcellular location">
    <subcellularLocation>
        <location evidence="2 17">Nucleus</location>
    </subcellularLocation>
</comment>
<keyword evidence="5 17" id="KW-0808">Transferase</keyword>
<dbReference type="GO" id="GO:0051539">
    <property type="term" value="F:4 iron, 4 sulfur cluster binding"/>
    <property type="evidence" value="ECO:0007669"/>
    <property type="project" value="UniProtKB-KW"/>
</dbReference>
<dbReference type="EMBL" id="MCFI01000006">
    <property type="protein sequence ID" value="ORY84392.1"/>
    <property type="molecule type" value="Genomic_DNA"/>
</dbReference>
<dbReference type="InterPro" id="IPR006133">
    <property type="entry name" value="DNA-dir_DNA_pol_B_exonuc"/>
</dbReference>
<comment type="catalytic activity">
    <reaction evidence="16 17">
        <text>DNA(n) + a 2'-deoxyribonucleoside 5'-triphosphate = DNA(n+1) + diphosphate</text>
        <dbReference type="Rhea" id="RHEA:22508"/>
        <dbReference type="Rhea" id="RHEA-COMP:17339"/>
        <dbReference type="Rhea" id="RHEA-COMP:17340"/>
        <dbReference type="ChEBI" id="CHEBI:33019"/>
        <dbReference type="ChEBI" id="CHEBI:61560"/>
        <dbReference type="ChEBI" id="CHEBI:173112"/>
        <dbReference type="EC" id="2.7.7.7"/>
    </reaction>
</comment>
<keyword evidence="21" id="KW-1185">Reference proteome</keyword>
<evidence type="ECO:0000256" key="14">
    <source>
        <dbReference type="ARBA" id="ARBA00023125"/>
    </source>
</evidence>
<keyword evidence="8 17" id="KW-0479">Metal-binding</keyword>
<evidence type="ECO:0000259" key="19">
    <source>
        <dbReference type="SMART" id="SM01159"/>
    </source>
</evidence>
<evidence type="ECO:0000256" key="15">
    <source>
        <dbReference type="ARBA" id="ARBA00023242"/>
    </source>
</evidence>
<evidence type="ECO:0000256" key="12">
    <source>
        <dbReference type="ARBA" id="ARBA00023004"/>
    </source>
</evidence>
<dbReference type="Pfam" id="PF03104">
    <property type="entry name" value="DNA_pol_B_exo1"/>
    <property type="match status" value="1"/>
</dbReference>
<dbReference type="Proteomes" id="UP000193685">
    <property type="component" value="Unassembled WGS sequence"/>
</dbReference>
<dbReference type="Pfam" id="PF22634">
    <property type="entry name" value="POL2_thumb"/>
    <property type="match status" value="1"/>
</dbReference>
<dbReference type="Pfam" id="PF23250">
    <property type="entry name" value="zf_DPOE_2"/>
    <property type="match status" value="1"/>
</dbReference>
<keyword evidence="15 17" id="KW-0539">Nucleus</keyword>
<evidence type="ECO:0000256" key="4">
    <source>
        <dbReference type="ARBA" id="ARBA00022485"/>
    </source>
</evidence>
<dbReference type="GO" id="GO:0000166">
    <property type="term" value="F:nucleotide binding"/>
    <property type="evidence" value="ECO:0007669"/>
    <property type="project" value="InterPro"/>
</dbReference>
<keyword evidence="9 17" id="KW-0863">Zinc-finger</keyword>
<dbReference type="GO" id="GO:0006287">
    <property type="term" value="P:base-excision repair, gap-filling"/>
    <property type="evidence" value="ECO:0007669"/>
    <property type="project" value="TreeGrafter"/>
</dbReference>
<dbReference type="CDD" id="cd05535">
    <property type="entry name" value="POLBc_epsilon"/>
    <property type="match status" value="1"/>
</dbReference>
<sequence length="2219" mass="251049">MGRPSKTFGIPGSAARGGSAASRGRFVKQRPAAPATAGHTDTTTANSTEDKFNAISLASGIDDKFGFTRYEAGPTRQGWLINMHPTLLVDADHATGRAAVDFYFLQDGGDSFRATIPYEPYFLIAVKVNHEAEVEEFLRRKFEGVVRHLSRVQLEDLRMPNHLTGYRRTFIKVTFSNTSDLFETKRFLAPVVEKNKSKMDAMDVYNEVAAQNFYNDDEEALASAKQDPTEAIVDLREYDVPYQVRVAIDKDIRIGKWYDVTAKHGQVSFSVVESRITRADPVIMAYDIETTKLPLKFPDAAVDQIMMISYMIDGEGFLITNREIVAGDIEDFEYTPKPEFKGPFMIFNEPDEKAVIERFFSHIQDAKPTVIVTYNGDFFDWPFVETRALIHGIDMFEEIGFRKNNDDIYQSRYCAHMDAFAWVKRDSYLPQGSQGLKAVTTAKLGYDPIELDPELMTLYASEKPQVLAQYSVSDAVATYYLYMKYCHPFIFSLCNILPLNPDDCLRKGTGTLCEMLLMVNAYSDGIVLPNKYVEEPERFFEGHLLESETYVGGHVESLEAGVFRSDIPEKFEIQPDAIQGLIDDLDRALQFSIEVEAGKSMDDVEDYEDIKAQIKSQLEELRDEPSRNDCPKIYHLDVASMYPNIMTTNRLQPDSIVDESNCATCDFNRPGKTCDKRMTWAWRGEYYPPKRDEYNMIKQTLVSEQFPPRFPMGKPRTFDQLPAQEQMTHITKRLGDFSRKVYHKIKETKTIERTTIVCQRENPFYVNTVKGFRDRRYEYKNHQKTWKRNAEQLAAASASPLEVDDAKKMVILYDSLQLAHKVILNSFYGYVMRKGSRWYSMEMAGVTCLTGATIIQLARQLVEKIGRPLELDTDGIWCILPATFPENFTFKMRNGKPLFISYPCVMLNHLVHDKFTNHQYEDLIDPKSFKYEKHSENSIFFEVDGPYKAMILPTSKEENKNLKKRYAVFNDDGTLAELKGFEVKRRGELKLIKVFQTQVFKVFLEGKDLQECYAAVAKVADKWLDVLYSKGATLGDEELVELVCENRSMSKTIAEYGSLKSTSISTAKRLAEFLGDQMIKDKGLACKYIISAQPKSAPVTERAVPIAIFSAEDSIKRHFLRKWLKDPGLTQFDLRSILDWDYYLDRFGSVIQKLITMPAAMQKISNPVPRVAHPDWLNKQLATALDPFKQSKVTKFFSHQEPVLQAKDANILNHAIPDLDDSSGNAEKRISILTSKRKERSRTSMAEQPEVIQPLPLAGYEGTVEENGHDVCGYTVWLRHQKKKWKAQAAARQRRRQIMGEDEIRRPGVRGGGAIERLRNKAAERIAADHYEILQVHETDEPGVLKAWVLIGQATSSIRLRVPRSFYVNFRDGADVPDINLAGCKMTETVAKLPSGQMSTKMFLVTMSEGTYQGSSKELAALVSHPSVEGIYERQLPLVDRALISLGSQCSFVETRAGALGEAMSNGFALTSLKELDAATKNNYLSSIDFHYIFIMHVVAGPKEMVAFFSSHKSEAVFVSFDTAREQGKANVVRIYREQRQAALEALGDLADKYPNEMAVNNQVHNTEPRYLRAIADAIKTMKAEQPGPHMVVLSTPSEAFLQKVPSLADQPVMRMPGDENLASALDWANAAAKLAVIRYLSARAWLDYRLLLARYGRLPICNLGEDEARTVIDVTMARQLKALDVVLWWSDAPQADQGGRELDDLSKSLETVDSVKVNTPGAYSTVCIELEVRNLIISTMLNSAVINELEGSSADDSFLSIASGDMQDGAFASPSIAAFKALLKDWWREASVGTPEADIMIDSAVRWIKSQDSALYDKNLDLYSQRVSNKAFLQLMAEFRKVGSRVIFGAPGRILIQTTKTHVGTAYAYGQYIVKAIRSKTLFHFIDMQIAEYWDYLLWLDDVNYGGYCTKEVTSEDQEMTVAMQWNVKHYLPKALSDVFEDWVVEYMGDMYDVKRELADTTLTQRANAADQEALEKKMSDVTTKISGPLRKQIQQLALRYKQWQLLDEEDQQQNDTFAMQHKPAGFEPTEAPLLSMVKSLCAVFMLVGEAAQANRVLRRDLLQVLDVREFANKAKFIDPCNSVTLSRHCCQRCSNVQDLQIGRDPAQQLSSMVTEGASRMAPACTRCGATFDMLAVQEALIVHFMSFVAQYQMQDLRCGRCKKIKAGNLATYCVCSGLWTETIKRETVTSRRILLSRLAAGLDMELLEFALRDFGSL</sequence>
<feature type="compositionally biased region" description="Low complexity" evidence="18">
    <location>
        <begin position="12"/>
        <end position="24"/>
    </location>
</feature>
<evidence type="ECO:0000256" key="9">
    <source>
        <dbReference type="ARBA" id="ARBA00022771"/>
    </source>
</evidence>
<evidence type="ECO:0000256" key="1">
    <source>
        <dbReference type="ARBA" id="ARBA00001966"/>
    </source>
</evidence>
<keyword evidence="10 17" id="KW-0862">Zinc</keyword>
<evidence type="ECO:0000256" key="18">
    <source>
        <dbReference type="SAM" id="MobiDB-lite"/>
    </source>
</evidence>
<dbReference type="Gene3D" id="3.90.1600.10">
    <property type="entry name" value="Palm domain of DNA polymerase"/>
    <property type="match status" value="1"/>
</dbReference>
<comment type="similarity">
    <text evidence="3 17">Belongs to the DNA polymerase type-B family.</text>
</comment>
<dbReference type="RefSeq" id="XP_040726410.1">
    <property type="nucleotide sequence ID" value="XM_040871740.1"/>
</dbReference>
<evidence type="ECO:0000256" key="7">
    <source>
        <dbReference type="ARBA" id="ARBA00022705"/>
    </source>
</evidence>
<comment type="caution">
    <text evidence="20">The sequence shown here is derived from an EMBL/GenBank/DDBJ whole genome shotgun (WGS) entry which is preliminary data.</text>
</comment>
<accession>A0A1Y2FK92</accession>
<dbReference type="GO" id="GO:0045004">
    <property type="term" value="P:DNA replication proofreading"/>
    <property type="evidence" value="ECO:0007669"/>
    <property type="project" value="TreeGrafter"/>
</dbReference>
<keyword evidence="14 17" id="KW-0238">DNA-binding</keyword>
<dbReference type="GO" id="GO:0006297">
    <property type="term" value="P:nucleotide-excision repair, DNA gap filling"/>
    <property type="evidence" value="ECO:0007669"/>
    <property type="project" value="TreeGrafter"/>
</dbReference>
<keyword evidence="11 17" id="KW-0239">DNA-directed DNA polymerase</keyword>
<evidence type="ECO:0000256" key="10">
    <source>
        <dbReference type="ARBA" id="ARBA00022833"/>
    </source>
</evidence>
<evidence type="ECO:0000256" key="16">
    <source>
        <dbReference type="ARBA" id="ARBA00049244"/>
    </source>
</evidence>
<keyword evidence="13 17" id="KW-0411">Iron-sulfur</keyword>
<proteinExistence type="inferred from homology"/>
<dbReference type="GO" id="GO:0003887">
    <property type="term" value="F:DNA-directed DNA polymerase activity"/>
    <property type="evidence" value="ECO:0007669"/>
    <property type="project" value="UniProtKB-KW"/>
</dbReference>
<dbReference type="GO" id="GO:0006272">
    <property type="term" value="P:leading strand elongation"/>
    <property type="evidence" value="ECO:0007669"/>
    <property type="project" value="TreeGrafter"/>
</dbReference>
<dbReference type="Gene3D" id="1.10.287.690">
    <property type="entry name" value="Helix hairpin bin"/>
    <property type="match status" value="1"/>
</dbReference>
<comment type="cofactor">
    <cofactor evidence="1 17">
        <name>[4Fe-4S] cluster</name>
        <dbReference type="ChEBI" id="CHEBI:49883"/>
    </cofactor>
</comment>
<dbReference type="InterPro" id="IPR036397">
    <property type="entry name" value="RNaseH_sf"/>
</dbReference>
<evidence type="ECO:0000313" key="20">
    <source>
        <dbReference type="EMBL" id="ORY84392.1"/>
    </source>
</evidence>
<dbReference type="InterPro" id="IPR055191">
    <property type="entry name" value="POL2_thumb"/>
</dbReference>
<dbReference type="FunFam" id="3.30.420.10:FF:000010">
    <property type="entry name" value="DNA polymerase epsilon catalytic subunit"/>
    <property type="match status" value="1"/>
</dbReference>
<keyword evidence="12 17" id="KW-0408">Iron</keyword>
<evidence type="ECO:0000256" key="6">
    <source>
        <dbReference type="ARBA" id="ARBA00022695"/>
    </source>
</evidence>
<keyword evidence="6 17" id="KW-0548">Nucleotidyltransferase</keyword>
<dbReference type="InterPro" id="IPR042087">
    <property type="entry name" value="DNA_pol_B_thumb"/>
</dbReference>
<evidence type="ECO:0000256" key="17">
    <source>
        <dbReference type="RuleBase" id="RU365029"/>
    </source>
</evidence>
<dbReference type="SMART" id="SM00486">
    <property type="entry name" value="POLBc"/>
    <property type="match status" value="1"/>
</dbReference>
<dbReference type="Gene3D" id="3.30.342.10">
    <property type="entry name" value="DNA Polymerase, chain B, domain 1"/>
    <property type="match status" value="1"/>
</dbReference>
<organism evidence="20 21">
    <name type="scientific">Protomyces lactucae-debilis</name>
    <dbReference type="NCBI Taxonomy" id="2754530"/>
    <lineage>
        <taxon>Eukaryota</taxon>
        <taxon>Fungi</taxon>
        <taxon>Dikarya</taxon>
        <taxon>Ascomycota</taxon>
        <taxon>Taphrinomycotina</taxon>
        <taxon>Taphrinomycetes</taxon>
        <taxon>Taphrinales</taxon>
        <taxon>Protomycetaceae</taxon>
        <taxon>Protomyces</taxon>
    </lineage>
</organism>
<evidence type="ECO:0000256" key="13">
    <source>
        <dbReference type="ARBA" id="ARBA00023014"/>
    </source>
</evidence>
<dbReference type="FunFam" id="1.10.287.690:FF:000005">
    <property type="entry name" value="DNA polymerase epsilon catalytic subunit"/>
    <property type="match status" value="1"/>
</dbReference>
<dbReference type="SUPFAM" id="SSF56672">
    <property type="entry name" value="DNA/RNA polymerases"/>
    <property type="match status" value="1"/>
</dbReference>
<dbReference type="GO" id="GO:0003677">
    <property type="term" value="F:DNA binding"/>
    <property type="evidence" value="ECO:0007669"/>
    <property type="project" value="UniProtKB-KW"/>
</dbReference>
<dbReference type="CDD" id="cd05779">
    <property type="entry name" value="DNA_polB_epsilon_exo"/>
    <property type="match status" value="1"/>
</dbReference>
<reference evidence="20 21" key="1">
    <citation type="submission" date="2016-07" db="EMBL/GenBank/DDBJ databases">
        <title>Pervasive Adenine N6-methylation of Active Genes in Fungi.</title>
        <authorList>
            <consortium name="DOE Joint Genome Institute"/>
            <person name="Mondo S.J."/>
            <person name="Dannebaum R.O."/>
            <person name="Kuo R.C."/>
            <person name="Labutti K."/>
            <person name="Haridas S."/>
            <person name="Kuo A."/>
            <person name="Salamov A."/>
            <person name="Ahrendt S.R."/>
            <person name="Lipzen A."/>
            <person name="Sullivan W."/>
            <person name="Andreopoulos W.B."/>
            <person name="Clum A."/>
            <person name="Lindquist E."/>
            <person name="Daum C."/>
            <person name="Ramamoorthy G.K."/>
            <person name="Gryganskyi A."/>
            <person name="Culley D."/>
            <person name="Magnuson J.K."/>
            <person name="James T.Y."/>
            <person name="O'Malley M.A."/>
            <person name="Stajich J.E."/>
            <person name="Spatafora J.W."/>
            <person name="Visel A."/>
            <person name="Grigoriev I.V."/>
        </authorList>
    </citation>
    <scope>NUCLEOTIDE SEQUENCE [LARGE SCALE GENOMIC DNA]</scope>
    <source>
        <strain evidence="20 21">12-1054</strain>
    </source>
</reference>
<gene>
    <name evidence="20" type="ORF">BCR37DRAFT_397777</name>
</gene>
<dbReference type="InterPro" id="IPR023211">
    <property type="entry name" value="DNA_pol_palm_dom_sf"/>
</dbReference>
<dbReference type="PANTHER" id="PTHR10670">
    <property type="entry name" value="DNA POLYMERASE EPSILON CATALYTIC SUBUNIT A"/>
    <property type="match status" value="1"/>
</dbReference>
<dbReference type="EC" id="2.7.7.7" evidence="17"/>
<protein>
    <recommendedName>
        <fullName evidence="17">DNA polymerase epsilon catalytic subunit</fullName>
        <ecNumber evidence="17">2.7.7.7</ecNumber>
    </recommendedName>
</protein>
<dbReference type="GeneID" id="63788339"/>
<dbReference type="SUPFAM" id="SSF53098">
    <property type="entry name" value="Ribonuclease H-like"/>
    <property type="match status" value="1"/>
</dbReference>
<dbReference type="FunFam" id="1.10.132.60:FF:000002">
    <property type="entry name" value="DNA polymerase epsilon catalytic subunit"/>
    <property type="match status" value="1"/>
</dbReference>
<dbReference type="FunFam" id="3.90.1600.10:FF:000006">
    <property type="entry name" value="DNA polymerase epsilon catalytic subunit"/>
    <property type="match status" value="1"/>
</dbReference>
<dbReference type="OrthoDB" id="10060449at2759"/>
<dbReference type="InterPro" id="IPR006172">
    <property type="entry name" value="DNA-dir_DNA_pol_B"/>
</dbReference>
<dbReference type="Pfam" id="PF22912">
    <property type="entry name" value="zf-DPOE"/>
    <property type="match status" value="1"/>
</dbReference>
<evidence type="ECO:0000256" key="2">
    <source>
        <dbReference type="ARBA" id="ARBA00004123"/>
    </source>
</evidence>
<feature type="domain" description="DNA polymerase epsilon catalytic subunit A C-terminal" evidence="19">
    <location>
        <begin position="1531"/>
        <end position="1909"/>
    </location>
</feature>
<dbReference type="GO" id="GO:0008310">
    <property type="term" value="F:single-stranded DNA 3'-5' DNA exonuclease activity"/>
    <property type="evidence" value="ECO:0007669"/>
    <property type="project" value="TreeGrafter"/>
</dbReference>
<dbReference type="InterPro" id="IPR012337">
    <property type="entry name" value="RNaseH-like_sf"/>
</dbReference>
<dbReference type="PANTHER" id="PTHR10670:SF0">
    <property type="entry name" value="DNA POLYMERASE EPSILON CATALYTIC SUBUNIT A"/>
    <property type="match status" value="1"/>
</dbReference>
<evidence type="ECO:0000256" key="3">
    <source>
        <dbReference type="ARBA" id="ARBA00005755"/>
    </source>
</evidence>
<name>A0A1Y2FK92_PROLT</name>
<dbReference type="Gene3D" id="1.10.132.60">
    <property type="entry name" value="DNA polymerase family B, C-terminal domain"/>
    <property type="match status" value="1"/>
</dbReference>
<dbReference type="InterPro" id="IPR054475">
    <property type="entry name" value="Znf-DPOE"/>
</dbReference>
<feature type="region of interest" description="Disordered" evidence="18">
    <location>
        <begin position="1"/>
        <end position="46"/>
    </location>
</feature>
<dbReference type="OMA" id="MLDQCRY"/>
<evidence type="ECO:0000256" key="5">
    <source>
        <dbReference type="ARBA" id="ARBA00022679"/>
    </source>
</evidence>
<dbReference type="InterPro" id="IPR013697">
    <property type="entry name" value="DNA_pol_e_suA_C"/>
</dbReference>
<evidence type="ECO:0000256" key="8">
    <source>
        <dbReference type="ARBA" id="ARBA00022723"/>
    </source>
</evidence>
<dbReference type="Gene3D" id="3.30.420.10">
    <property type="entry name" value="Ribonuclease H-like superfamily/Ribonuclease H"/>
    <property type="match status" value="1"/>
</dbReference>